<gene>
    <name evidence="5" type="ORF">EV212_10436</name>
</gene>
<dbReference type="GO" id="GO:0008410">
    <property type="term" value="F:CoA-transferase activity"/>
    <property type="evidence" value="ECO:0007669"/>
    <property type="project" value="InterPro"/>
</dbReference>
<dbReference type="InterPro" id="IPR014388">
    <property type="entry name" value="3-oxoacid_CoA-transferase"/>
</dbReference>
<dbReference type="Gene3D" id="3.40.1080.10">
    <property type="entry name" value="Glutaconate Coenzyme A-transferase"/>
    <property type="match status" value="2"/>
</dbReference>
<dbReference type="GO" id="GO:0046952">
    <property type="term" value="P:ketone body catabolic process"/>
    <property type="evidence" value="ECO:0007669"/>
    <property type="project" value="InterPro"/>
</dbReference>
<dbReference type="SMART" id="SM00882">
    <property type="entry name" value="CoA_trans"/>
    <property type="match status" value="2"/>
</dbReference>
<organism evidence="5 6">
    <name type="scientific">Frisingicoccus caecimuris</name>
    <dbReference type="NCBI Taxonomy" id="1796636"/>
    <lineage>
        <taxon>Bacteria</taxon>
        <taxon>Bacillati</taxon>
        <taxon>Bacillota</taxon>
        <taxon>Clostridia</taxon>
        <taxon>Lachnospirales</taxon>
        <taxon>Lachnospiraceae</taxon>
        <taxon>Frisingicoccus</taxon>
    </lineage>
</organism>
<dbReference type="OrthoDB" id="9805230at2"/>
<dbReference type="AlphaFoldDB" id="A0A4V2SDS2"/>
<dbReference type="EMBL" id="SLXA01000004">
    <property type="protein sequence ID" value="TCO84988.1"/>
    <property type="molecule type" value="Genomic_DNA"/>
</dbReference>
<evidence type="ECO:0000313" key="6">
    <source>
        <dbReference type="Proteomes" id="UP000295711"/>
    </source>
</evidence>
<evidence type="ECO:0000313" key="5">
    <source>
        <dbReference type="EMBL" id="TCO84988.1"/>
    </source>
</evidence>
<feature type="active site" description="5-glutamyl coenzyme A thioester intermediate" evidence="4">
    <location>
        <position position="324"/>
    </location>
</feature>
<dbReference type="PANTHER" id="PTHR43293">
    <property type="entry name" value="ACETATE COA-TRANSFERASE YDIF"/>
    <property type="match status" value="1"/>
</dbReference>
<evidence type="ECO:0000256" key="1">
    <source>
        <dbReference type="ARBA" id="ARBA00007154"/>
    </source>
</evidence>
<dbReference type="InterPro" id="IPR037171">
    <property type="entry name" value="NagB/RpiA_transferase-like"/>
</dbReference>
<dbReference type="InterPro" id="IPR004165">
    <property type="entry name" value="CoA_trans_fam_I"/>
</dbReference>
<comment type="caution">
    <text evidence="5">The sequence shown here is derived from an EMBL/GenBank/DDBJ whole genome shotgun (WGS) entry which is preliminary data.</text>
</comment>
<reference evidence="5 6" key="1">
    <citation type="submission" date="2019-03" db="EMBL/GenBank/DDBJ databases">
        <title>Genomic Encyclopedia of Type Strains, Phase IV (KMG-IV): sequencing the most valuable type-strain genomes for metagenomic binning, comparative biology and taxonomic classification.</title>
        <authorList>
            <person name="Goeker M."/>
        </authorList>
    </citation>
    <scope>NUCLEOTIDE SEQUENCE [LARGE SCALE GENOMIC DNA]</scope>
    <source>
        <strain evidence="5 6">DSM 28559</strain>
    </source>
</reference>
<keyword evidence="6" id="KW-1185">Reference proteome</keyword>
<dbReference type="PANTHER" id="PTHR43293:SF1">
    <property type="entry name" value="ACETATE COA-TRANSFERASE YDIF"/>
    <property type="match status" value="1"/>
</dbReference>
<evidence type="ECO:0000256" key="4">
    <source>
        <dbReference type="PIRSR" id="PIRSR000858-1"/>
    </source>
</evidence>
<keyword evidence="2 3" id="KW-0808">Transferase</keyword>
<dbReference type="SUPFAM" id="SSF100950">
    <property type="entry name" value="NagB/RpiA/CoA transferase-like"/>
    <property type="match status" value="2"/>
</dbReference>
<dbReference type="Proteomes" id="UP000295711">
    <property type="component" value="Unassembled WGS sequence"/>
</dbReference>
<dbReference type="PIRSF" id="PIRSF000858">
    <property type="entry name" value="SCOT-t"/>
    <property type="match status" value="1"/>
</dbReference>
<dbReference type="Pfam" id="PF01144">
    <property type="entry name" value="CoA_trans"/>
    <property type="match status" value="1"/>
</dbReference>
<sequence>MAKVKIITAAEAAAQVPDGAVINTEGFVQAGLSETLNRALEQRFLETGHPKDLTIFTIAGQGAGAGTGSDHFAHEGMVKRLIAGHYNLAPTLRAMAIEGKIEAYNLPQGTMAQMVRDAAGKRVGTITHVGLNTYVDPRIEGAKVNSKTTEDIVKLIEIEGEEKLLFKSQPLDVTFIRGTYADESGNISLEKECCTLDATSLAQCAKNNGGKVFVQVEKVVANGSLDPRTVKIPGIYVDAVIIAEGDDNAQIYKQEYDGSMTGDFRVPLGSLEAPKLDAKKIIARRAAMELQKGAVVNLGIGVPEFVSAVANEEGIGDWMTLTVEAGPVGGVPQGGSRFAGSVNVDCILDQPYQFDFYDGGGIDQAFLGLAQVDEKGNLNVSKFGGRIAGCGGFINISQNAKKVYYLGTFTTGGLKIATGNGKLEITQEGKSKKFVKEVEQITFSGSYAAKIGQPVIYITERAVFELRPDGVYLTEIAPGIDLQTQVLDLMDFAPKMDGEPKLMDARLFTDELMGLAE</sequence>
<evidence type="ECO:0000256" key="3">
    <source>
        <dbReference type="PIRNR" id="PIRNR000858"/>
    </source>
</evidence>
<protein>
    <submittedName>
        <fullName evidence="5">Propionate CoA-transferase</fullName>
    </submittedName>
</protein>
<dbReference type="RefSeq" id="WP_132090136.1">
    <property type="nucleotide sequence ID" value="NZ_JANKAQ010000004.1"/>
</dbReference>
<evidence type="ECO:0000256" key="2">
    <source>
        <dbReference type="ARBA" id="ARBA00022679"/>
    </source>
</evidence>
<proteinExistence type="inferred from homology"/>
<comment type="similarity">
    <text evidence="1 3">Belongs to the 3-oxoacid CoA-transferase family.</text>
</comment>
<name>A0A4V2SDS2_9FIRM</name>
<accession>A0A4V2SDS2</accession>